<dbReference type="InterPro" id="IPR036249">
    <property type="entry name" value="Thioredoxin-like_sf"/>
</dbReference>
<dbReference type="AlphaFoldDB" id="A0A7Z0ERA0"/>
<evidence type="ECO:0000313" key="3">
    <source>
        <dbReference type="Proteomes" id="UP000572051"/>
    </source>
</evidence>
<name>A0A7Z0ERA0_9ACTN</name>
<accession>A0A7Z0ERA0</accession>
<feature type="compositionally biased region" description="Basic and acidic residues" evidence="1">
    <location>
        <begin position="143"/>
        <end position="161"/>
    </location>
</feature>
<sequence length="211" mass="23060">MNAVDGRPCQLTVCRGCCCGTRKKVPGVDHKAQLARLSTIDDHSGRTVPVRTSKCLGICFQSNVVVVQPSQEGRAAGGRPVWLGQVTEDKLVEAIDDWIFEGGPGLAPLPAVLADHVTSKDAKKPKKRKKPKHSKSAKKERRKEREKAERKAAGKAAKQDDEAGPGPDADRKKSGKDAEKKPGKDAKKRKKDKKREKDKKRKKKSGKAGKK</sequence>
<proteinExistence type="predicted"/>
<dbReference type="SUPFAM" id="SSF52833">
    <property type="entry name" value="Thioredoxin-like"/>
    <property type="match status" value="1"/>
</dbReference>
<dbReference type="Gene3D" id="3.40.30.10">
    <property type="entry name" value="Glutaredoxin"/>
    <property type="match status" value="1"/>
</dbReference>
<organism evidence="2 3">
    <name type="scientific">Nocardiopsis aegyptia</name>
    <dbReference type="NCBI Taxonomy" id="220378"/>
    <lineage>
        <taxon>Bacteria</taxon>
        <taxon>Bacillati</taxon>
        <taxon>Actinomycetota</taxon>
        <taxon>Actinomycetes</taxon>
        <taxon>Streptosporangiales</taxon>
        <taxon>Nocardiopsidaceae</taxon>
        <taxon>Nocardiopsis</taxon>
    </lineage>
</organism>
<reference evidence="2 3" key="1">
    <citation type="submission" date="2020-07" db="EMBL/GenBank/DDBJ databases">
        <title>Sequencing the genomes of 1000 actinobacteria strains.</title>
        <authorList>
            <person name="Klenk H.-P."/>
        </authorList>
    </citation>
    <scope>NUCLEOTIDE SEQUENCE [LARGE SCALE GENOMIC DNA]</scope>
    <source>
        <strain evidence="2 3">DSM 44442</strain>
    </source>
</reference>
<dbReference type="RefSeq" id="WP_312889397.1">
    <property type="nucleotide sequence ID" value="NZ_JACCFS010000001.1"/>
</dbReference>
<dbReference type="CDD" id="cd02980">
    <property type="entry name" value="TRX_Fd_family"/>
    <property type="match status" value="1"/>
</dbReference>
<gene>
    <name evidence="2" type="ORF">HNR10_004711</name>
</gene>
<feature type="region of interest" description="Disordered" evidence="1">
    <location>
        <begin position="117"/>
        <end position="211"/>
    </location>
</feature>
<protein>
    <submittedName>
        <fullName evidence="2">(2Fe-2S) ferredoxin</fullName>
    </submittedName>
</protein>
<evidence type="ECO:0000313" key="2">
    <source>
        <dbReference type="EMBL" id="NYJ36830.1"/>
    </source>
</evidence>
<keyword evidence="3" id="KW-1185">Reference proteome</keyword>
<feature type="compositionally biased region" description="Basic and acidic residues" evidence="1">
    <location>
        <begin position="168"/>
        <end position="185"/>
    </location>
</feature>
<evidence type="ECO:0000256" key="1">
    <source>
        <dbReference type="SAM" id="MobiDB-lite"/>
    </source>
</evidence>
<dbReference type="EMBL" id="JACCFS010000001">
    <property type="protein sequence ID" value="NYJ36830.1"/>
    <property type="molecule type" value="Genomic_DNA"/>
</dbReference>
<feature type="compositionally biased region" description="Basic residues" evidence="1">
    <location>
        <begin position="123"/>
        <end position="142"/>
    </location>
</feature>
<dbReference type="Proteomes" id="UP000572051">
    <property type="component" value="Unassembled WGS sequence"/>
</dbReference>
<comment type="caution">
    <text evidence="2">The sequence shown here is derived from an EMBL/GenBank/DDBJ whole genome shotgun (WGS) entry which is preliminary data.</text>
</comment>
<feature type="compositionally biased region" description="Basic residues" evidence="1">
    <location>
        <begin position="186"/>
        <end position="211"/>
    </location>
</feature>